<evidence type="ECO:0000259" key="3">
    <source>
        <dbReference type="Pfam" id="PF01609"/>
    </source>
</evidence>
<sequence length="177" mass="19921">MRRANAHGRDHRHAGRQGHRKRGKSRDRVGYDAGKKVKGIKRNAVVDTIGLLLGIEVIPASVQDRDGAAALITKTRRLFPFVRHVFADGGYSGDRLATDLAAQKVTLEIVKRTDKEGGFKLIRRRWVVERTFSWLRRNRRLMAHYEALAIVAEGFAKLAMIAVMLKRLTEPSSKPAT</sequence>
<dbReference type="PANTHER" id="PTHR30007:SF0">
    <property type="entry name" value="TRANSPOSASE"/>
    <property type="match status" value="1"/>
</dbReference>
<evidence type="ECO:0000256" key="1">
    <source>
        <dbReference type="SAM" id="MobiDB-lite"/>
    </source>
</evidence>
<dbReference type="PANTHER" id="PTHR30007">
    <property type="entry name" value="PHP DOMAIN PROTEIN"/>
    <property type="match status" value="1"/>
</dbReference>
<feature type="region of interest" description="Disordered" evidence="1">
    <location>
        <begin position="1"/>
        <end position="33"/>
    </location>
</feature>
<evidence type="ECO:0000313" key="5">
    <source>
        <dbReference type="Proteomes" id="UP000623250"/>
    </source>
</evidence>
<keyword evidence="5" id="KW-1185">Reference proteome</keyword>
<evidence type="ECO:0000256" key="2">
    <source>
        <dbReference type="SAM" id="Phobius"/>
    </source>
</evidence>
<dbReference type="GO" id="GO:0003677">
    <property type="term" value="F:DNA binding"/>
    <property type="evidence" value="ECO:0007669"/>
    <property type="project" value="InterPro"/>
</dbReference>
<gene>
    <name evidence="4" type="ORF">JDN41_10905</name>
</gene>
<organism evidence="4 5">
    <name type="scientific">Rhodomicrobium udaipurense</name>
    <dbReference type="NCBI Taxonomy" id="1202716"/>
    <lineage>
        <taxon>Bacteria</taxon>
        <taxon>Pseudomonadati</taxon>
        <taxon>Pseudomonadota</taxon>
        <taxon>Alphaproteobacteria</taxon>
        <taxon>Hyphomicrobiales</taxon>
        <taxon>Hyphomicrobiaceae</taxon>
        <taxon>Rhodomicrobium</taxon>
    </lineage>
</organism>
<proteinExistence type="predicted"/>
<dbReference type="Pfam" id="PF01609">
    <property type="entry name" value="DDE_Tnp_1"/>
    <property type="match status" value="1"/>
</dbReference>
<dbReference type="NCBIfam" id="NF033580">
    <property type="entry name" value="transpos_IS5_3"/>
    <property type="match status" value="1"/>
</dbReference>
<keyword evidence="2" id="KW-0812">Transmembrane</keyword>
<dbReference type="RefSeq" id="WP_081796882.1">
    <property type="nucleotide sequence ID" value="NZ_JAEMUK010000028.1"/>
</dbReference>
<accession>A0A8I1KJQ3</accession>
<dbReference type="Proteomes" id="UP000623250">
    <property type="component" value="Unassembled WGS sequence"/>
</dbReference>
<dbReference type="InterPro" id="IPR002559">
    <property type="entry name" value="Transposase_11"/>
</dbReference>
<dbReference type="GO" id="GO:0006313">
    <property type="term" value="P:DNA transposition"/>
    <property type="evidence" value="ECO:0007669"/>
    <property type="project" value="InterPro"/>
</dbReference>
<reference evidence="4 5" key="1">
    <citation type="submission" date="2020-12" db="EMBL/GenBank/DDBJ databases">
        <title>Revised draft genomes of Rhodomicrobium vannielii ATCC 17100 and Rhodomicrobium udaipurense JA643.</title>
        <authorList>
            <person name="Conners E.M."/>
            <person name="Davenport E.J."/>
            <person name="Bose A."/>
        </authorList>
    </citation>
    <scope>NUCLEOTIDE SEQUENCE [LARGE SCALE GENOMIC DNA]</scope>
    <source>
        <strain evidence="4 5">JA643</strain>
    </source>
</reference>
<dbReference type="AlphaFoldDB" id="A0A8I1KJQ3"/>
<keyword evidence="2" id="KW-0472">Membrane</keyword>
<evidence type="ECO:0000313" key="4">
    <source>
        <dbReference type="EMBL" id="MBJ7544062.1"/>
    </source>
</evidence>
<protein>
    <submittedName>
        <fullName evidence="4">IS5 family transposase</fullName>
    </submittedName>
</protein>
<feature type="domain" description="Transposase IS4-like" evidence="3">
    <location>
        <begin position="23"/>
        <end position="162"/>
    </location>
</feature>
<comment type="caution">
    <text evidence="4">The sequence shown here is derived from an EMBL/GenBank/DDBJ whole genome shotgun (WGS) entry which is preliminary data.</text>
</comment>
<dbReference type="GO" id="GO:0004803">
    <property type="term" value="F:transposase activity"/>
    <property type="evidence" value="ECO:0007669"/>
    <property type="project" value="InterPro"/>
</dbReference>
<feature type="compositionally biased region" description="Basic residues" evidence="1">
    <location>
        <begin position="1"/>
        <end position="25"/>
    </location>
</feature>
<feature type="transmembrane region" description="Helical" evidence="2">
    <location>
        <begin position="145"/>
        <end position="165"/>
    </location>
</feature>
<keyword evidence="2" id="KW-1133">Transmembrane helix</keyword>
<name>A0A8I1KJQ3_9HYPH</name>
<dbReference type="EMBL" id="JAEMUK010000028">
    <property type="protein sequence ID" value="MBJ7544062.1"/>
    <property type="molecule type" value="Genomic_DNA"/>
</dbReference>